<name>A0A2Z5G0K8_9BACT</name>
<dbReference type="AlphaFoldDB" id="A0A2Z5G0K8"/>
<keyword evidence="1" id="KW-0449">Lipoprotein</keyword>
<dbReference type="Proteomes" id="UP000253606">
    <property type="component" value="Chromosome"/>
</dbReference>
<dbReference type="OrthoDB" id="7275869at2"/>
<keyword evidence="2" id="KW-1185">Reference proteome</keyword>
<proteinExistence type="predicted"/>
<evidence type="ECO:0000313" key="1">
    <source>
        <dbReference type="EMBL" id="AXC12116.1"/>
    </source>
</evidence>
<sequence length="141" mass="15745">MLSRGEITTGSDLYEGAFVFQHGETAPDYLLAHVLALDALTKGFVRAKWLSAATLDRYLQLIGQPQVFGTQYPFDPKLPHPITNGGRFSGRTRSPFDDSFLPTYLRSDFCVPDLEQQKKNLQTLNSGSYPRATMTLPGCER</sequence>
<dbReference type="RefSeq" id="WP_114207421.1">
    <property type="nucleotide sequence ID" value="NZ_CP030840.1"/>
</dbReference>
<dbReference type="EMBL" id="CP030840">
    <property type="protein sequence ID" value="AXC12116.1"/>
    <property type="molecule type" value="Genomic_DNA"/>
</dbReference>
<gene>
    <name evidence="1" type="ORF">ACPOL_2808</name>
</gene>
<accession>A0A2Z5G0K8</accession>
<organism evidence="1 2">
    <name type="scientific">Acidisarcina polymorpha</name>
    <dbReference type="NCBI Taxonomy" id="2211140"/>
    <lineage>
        <taxon>Bacteria</taxon>
        <taxon>Pseudomonadati</taxon>
        <taxon>Acidobacteriota</taxon>
        <taxon>Terriglobia</taxon>
        <taxon>Terriglobales</taxon>
        <taxon>Acidobacteriaceae</taxon>
        <taxon>Acidisarcina</taxon>
    </lineage>
</organism>
<evidence type="ECO:0000313" key="2">
    <source>
        <dbReference type="Proteomes" id="UP000253606"/>
    </source>
</evidence>
<reference evidence="1 2" key="1">
    <citation type="journal article" date="2018" name="Front. Microbiol.">
        <title>Hydrolytic Capabilities as a Key to Environmental Success: Chitinolytic and Cellulolytic Acidobacteria From Acidic Sub-arctic Soils and Boreal Peatlands.</title>
        <authorList>
            <person name="Belova S.E."/>
            <person name="Ravin N.V."/>
            <person name="Pankratov T.A."/>
            <person name="Rakitin A.L."/>
            <person name="Ivanova A.A."/>
            <person name="Beletsky A.V."/>
            <person name="Mardanov A.V."/>
            <person name="Sinninghe Damste J.S."/>
            <person name="Dedysh S.N."/>
        </authorList>
    </citation>
    <scope>NUCLEOTIDE SEQUENCE [LARGE SCALE GENOMIC DNA]</scope>
    <source>
        <strain evidence="1 2">SBC82</strain>
    </source>
</reference>
<protein>
    <submittedName>
        <fullName evidence="1">Putative lipoprotein</fullName>
    </submittedName>
</protein>
<dbReference type="KEGG" id="abas:ACPOL_2808"/>